<evidence type="ECO:0000313" key="5">
    <source>
        <dbReference type="WBParaSite" id="maker-unitig_3611-snap-gene-0.2-mRNA-1"/>
    </source>
</evidence>
<evidence type="ECO:0000259" key="3">
    <source>
        <dbReference type="Pfam" id="PF23004"/>
    </source>
</evidence>
<name>A0A1I8FIB7_9PLAT</name>
<dbReference type="Pfam" id="PF23004">
    <property type="entry name" value="PHDvar_NSD"/>
    <property type="match status" value="1"/>
</dbReference>
<feature type="compositionally biased region" description="Low complexity" evidence="2">
    <location>
        <begin position="8"/>
        <end position="20"/>
    </location>
</feature>
<dbReference type="WBParaSite" id="maker-unitig_3611-snap-gene-0.2-mRNA-1">
    <property type="protein sequence ID" value="maker-unitig_3611-snap-gene-0.2-mRNA-1"/>
    <property type="gene ID" value="maker-unitig_3611-snap-gene-0.2"/>
</dbReference>
<protein>
    <recommendedName>
        <fullName evidence="3">Histone-lysine N-methyltransferase NSD-like variant PHD zinc finger domain-containing protein</fullName>
    </recommendedName>
</protein>
<feature type="domain" description="Histone-lysine N-methyltransferase NSD-like variant PHD zinc finger" evidence="3">
    <location>
        <begin position="82"/>
        <end position="120"/>
    </location>
</feature>
<dbReference type="AlphaFoldDB" id="A0A1I8FIB7"/>
<dbReference type="Proteomes" id="UP000095280">
    <property type="component" value="Unplaced"/>
</dbReference>
<keyword evidence="4" id="KW-1185">Reference proteome</keyword>
<dbReference type="GO" id="GO:0006338">
    <property type="term" value="P:chromatin remodeling"/>
    <property type="evidence" value="ECO:0007669"/>
    <property type="project" value="UniProtKB-ARBA"/>
</dbReference>
<evidence type="ECO:0000256" key="2">
    <source>
        <dbReference type="SAM" id="MobiDB-lite"/>
    </source>
</evidence>
<sequence>MVTTVKLPSPGAESAAAAGCTTPPASLASAATPARLPGSGGLAEDPPETGGGGLVCPQHECLTCRLGPPDQAIGSCNGIRLRLLRCVRCPAAYHAGQRCLPAGSRLLGSGKGYIVCPAHSKVGDPSTLDRCLACCQSGGEESDGSSAAVAENGSAKPSCGSSRRKSSNVASST</sequence>
<keyword evidence="1" id="KW-0677">Repeat</keyword>
<reference evidence="5" key="1">
    <citation type="submission" date="2016-11" db="UniProtKB">
        <authorList>
            <consortium name="WormBaseParasite"/>
        </authorList>
    </citation>
    <scope>IDENTIFICATION</scope>
</reference>
<proteinExistence type="predicted"/>
<dbReference type="CDD" id="cd15566">
    <property type="entry name" value="PHD3_NSD"/>
    <property type="match status" value="1"/>
</dbReference>
<evidence type="ECO:0000256" key="1">
    <source>
        <dbReference type="ARBA" id="ARBA00022737"/>
    </source>
</evidence>
<accession>A0A1I8FIB7</accession>
<feature type="region of interest" description="Disordered" evidence="2">
    <location>
        <begin position="1"/>
        <end position="20"/>
    </location>
</feature>
<dbReference type="InterPro" id="IPR055197">
    <property type="entry name" value="PHDvar_NSD"/>
</dbReference>
<feature type="region of interest" description="Disordered" evidence="2">
    <location>
        <begin position="137"/>
        <end position="173"/>
    </location>
</feature>
<evidence type="ECO:0000313" key="4">
    <source>
        <dbReference type="Proteomes" id="UP000095280"/>
    </source>
</evidence>
<organism evidence="4 5">
    <name type="scientific">Macrostomum lignano</name>
    <dbReference type="NCBI Taxonomy" id="282301"/>
    <lineage>
        <taxon>Eukaryota</taxon>
        <taxon>Metazoa</taxon>
        <taxon>Spiralia</taxon>
        <taxon>Lophotrochozoa</taxon>
        <taxon>Platyhelminthes</taxon>
        <taxon>Rhabditophora</taxon>
        <taxon>Macrostomorpha</taxon>
        <taxon>Macrostomida</taxon>
        <taxon>Macrostomidae</taxon>
        <taxon>Macrostomum</taxon>
    </lineage>
</organism>